<feature type="non-terminal residue" evidence="3">
    <location>
        <position position="679"/>
    </location>
</feature>
<feature type="signal peptide" evidence="2">
    <location>
        <begin position="1"/>
        <end position="18"/>
    </location>
</feature>
<feature type="region of interest" description="Disordered" evidence="1">
    <location>
        <begin position="598"/>
        <end position="679"/>
    </location>
</feature>
<feature type="compositionally biased region" description="Low complexity" evidence="1">
    <location>
        <begin position="27"/>
        <end position="36"/>
    </location>
</feature>
<gene>
    <name evidence="3" type="ORF">g.19290</name>
</gene>
<name>A0A1B6CBD4_9HEMI</name>
<feature type="compositionally biased region" description="Low complexity" evidence="1">
    <location>
        <begin position="628"/>
        <end position="679"/>
    </location>
</feature>
<feature type="compositionally biased region" description="Polar residues" evidence="1">
    <location>
        <begin position="238"/>
        <end position="251"/>
    </location>
</feature>
<keyword evidence="2" id="KW-0732">Signal</keyword>
<feature type="compositionally biased region" description="Polar residues" evidence="1">
    <location>
        <begin position="598"/>
        <end position="607"/>
    </location>
</feature>
<dbReference type="AlphaFoldDB" id="A0A1B6CBD4"/>
<evidence type="ECO:0000256" key="1">
    <source>
        <dbReference type="SAM" id="MobiDB-lite"/>
    </source>
</evidence>
<feature type="region of interest" description="Disordered" evidence="1">
    <location>
        <begin position="238"/>
        <end position="257"/>
    </location>
</feature>
<reference evidence="3" key="1">
    <citation type="submission" date="2015-12" db="EMBL/GenBank/DDBJ databases">
        <title>De novo transcriptome assembly of four potential Pierce s Disease insect vectors from Arizona vineyards.</title>
        <authorList>
            <person name="Tassone E.E."/>
        </authorList>
    </citation>
    <scope>NUCLEOTIDE SEQUENCE</scope>
</reference>
<sequence>MLLSNVTVFLLILHISLAQRVNDEYETSTSPSSGRRSAGRRWTNSKNGHYQRVVSRSYDLAEFKEPESGAEESDPSKEKTQNKRVTSRYHDDWSSTTEHASDAKTNRQKEYSNPPRRRRISADTDVEHSTATIKRRRQPTIPTTTTLPQTMSYSLYNYFRPLEQDVPQDDILPFLDFGRKLSPVVPTPSSVNSIENKSTGTRLRIHVTESSVMPTDDVSIHDEMDLSFDRRVVERNSVPSGKIHSSPNISNLYRKPMPSTRTSDNVIITSDCVTEPNLANNTKSKKNPNIRDRQSGRKNRSICSPLVVKSLQVDSGNIKQNVNKIKDVEVITGVRERSRSAEVVMEDVKPRIAAEPSNVKAVFKDVKGSDLLSAKLSENKATTSGSLSPKSKEIVQYQNFNNSEKESSKSSEENFTAPTINVTKIVPVNGTRSGSSNRYIKPIKNQLIQVKSLRSNIRPPMGKKSVHGPLAHIRMINVTTTAEPVTKPSLLDYLKSQSINITDKMRAKDVDKIDTVRTINSTQIPQLENSKILSTAVVTSVSIQESNTSDIVRHNKSNESDLMKTNLTNKNIKESPIVGQGFQILKPLDDEVINKTESNTENGTEKSISPLPLQFSSESVGGSRNLNTSEEYSTTTTVSPSTESATSTTSSAVNVTTTETPTTTTSSAVNVTTTETPTT</sequence>
<feature type="compositionally biased region" description="Basic and acidic residues" evidence="1">
    <location>
        <begin position="88"/>
        <end position="110"/>
    </location>
</feature>
<proteinExistence type="predicted"/>
<evidence type="ECO:0000313" key="3">
    <source>
        <dbReference type="EMBL" id="JAS10753.1"/>
    </source>
</evidence>
<feature type="compositionally biased region" description="Polar residues" evidence="1">
    <location>
        <begin position="614"/>
        <end position="627"/>
    </location>
</feature>
<feature type="chain" id="PRO_5008580358" evidence="2">
    <location>
        <begin position="19"/>
        <end position="679"/>
    </location>
</feature>
<dbReference type="EMBL" id="GEDC01026545">
    <property type="protein sequence ID" value="JAS10753.1"/>
    <property type="molecule type" value="Transcribed_RNA"/>
</dbReference>
<organism evidence="3">
    <name type="scientific">Clastoptera arizonana</name>
    <name type="common">Arizona spittle bug</name>
    <dbReference type="NCBI Taxonomy" id="38151"/>
    <lineage>
        <taxon>Eukaryota</taxon>
        <taxon>Metazoa</taxon>
        <taxon>Ecdysozoa</taxon>
        <taxon>Arthropoda</taxon>
        <taxon>Hexapoda</taxon>
        <taxon>Insecta</taxon>
        <taxon>Pterygota</taxon>
        <taxon>Neoptera</taxon>
        <taxon>Paraneoptera</taxon>
        <taxon>Hemiptera</taxon>
        <taxon>Auchenorrhyncha</taxon>
        <taxon>Cercopoidea</taxon>
        <taxon>Clastopteridae</taxon>
        <taxon>Clastoptera</taxon>
    </lineage>
</organism>
<evidence type="ECO:0000256" key="2">
    <source>
        <dbReference type="SAM" id="SignalP"/>
    </source>
</evidence>
<accession>A0A1B6CBD4</accession>
<feature type="region of interest" description="Disordered" evidence="1">
    <location>
        <begin position="22"/>
        <end position="146"/>
    </location>
</feature>
<feature type="region of interest" description="Disordered" evidence="1">
    <location>
        <begin position="276"/>
        <end position="298"/>
    </location>
</feature>
<protein>
    <submittedName>
        <fullName evidence="3">Uncharacterized protein</fullName>
    </submittedName>
</protein>